<protein>
    <submittedName>
        <fullName evidence="3">Uncharacterized protein LOC106465670</fullName>
    </submittedName>
</protein>
<name>A0ABM1BG63_LIMPO</name>
<organism evidence="2 3">
    <name type="scientific">Limulus polyphemus</name>
    <name type="common">Atlantic horseshoe crab</name>
    <dbReference type="NCBI Taxonomy" id="6850"/>
    <lineage>
        <taxon>Eukaryota</taxon>
        <taxon>Metazoa</taxon>
        <taxon>Ecdysozoa</taxon>
        <taxon>Arthropoda</taxon>
        <taxon>Chelicerata</taxon>
        <taxon>Merostomata</taxon>
        <taxon>Xiphosura</taxon>
        <taxon>Limulidae</taxon>
        <taxon>Limulus</taxon>
    </lineage>
</organism>
<keyword evidence="2" id="KW-1185">Reference proteome</keyword>
<dbReference type="InterPro" id="IPR000477">
    <property type="entry name" value="RT_dom"/>
</dbReference>
<accession>A0ABM1BG63</accession>
<dbReference type="Pfam" id="PF00078">
    <property type="entry name" value="RVT_1"/>
    <property type="match status" value="1"/>
</dbReference>
<dbReference type="Proteomes" id="UP000694941">
    <property type="component" value="Unplaced"/>
</dbReference>
<evidence type="ECO:0000313" key="2">
    <source>
        <dbReference type="Proteomes" id="UP000694941"/>
    </source>
</evidence>
<evidence type="ECO:0000313" key="3">
    <source>
        <dbReference type="RefSeq" id="XP_013781358.1"/>
    </source>
</evidence>
<dbReference type="RefSeq" id="XP_013781358.1">
    <property type="nucleotide sequence ID" value="XM_013925904.1"/>
</dbReference>
<feature type="domain" description="Reverse transcriptase" evidence="1">
    <location>
        <begin position="1"/>
        <end position="140"/>
    </location>
</feature>
<dbReference type="PROSITE" id="PS50878">
    <property type="entry name" value="RT_POL"/>
    <property type="match status" value="1"/>
</dbReference>
<sequence length="140" mass="16211">MPGRGTTDAIFVVRQMLEKYGEKQKKLHLVFIDLEKAYDRVPREEVWRCLREKRVSEKYVKLVKDMYEGARTQVRTSVGLMEKFTVTVGLHQGSSLSLYIFDVIMDVLGQGIVELAPWDMLFADDIVLIDTKGVEQKLER</sequence>
<proteinExistence type="predicted"/>
<reference evidence="3" key="1">
    <citation type="submission" date="2025-08" db="UniProtKB">
        <authorList>
            <consortium name="RefSeq"/>
        </authorList>
    </citation>
    <scope>IDENTIFICATION</scope>
    <source>
        <tissue evidence="3">Muscle</tissue>
    </source>
</reference>
<evidence type="ECO:0000259" key="1">
    <source>
        <dbReference type="PROSITE" id="PS50878"/>
    </source>
</evidence>
<gene>
    <name evidence="3" type="primary">LOC106465670</name>
</gene>
<dbReference type="PANTHER" id="PTHR19446">
    <property type="entry name" value="REVERSE TRANSCRIPTASES"/>
    <property type="match status" value="1"/>
</dbReference>
<dbReference type="GeneID" id="106465670"/>